<dbReference type="EMBL" id="NJHN03000047">
    <property type="protein sequence ID" value="KAH9420735.1"/>
    <property type="molecule type" value="Genomic_DNA"/>
</dbReference>
<evidence type="ECO:0000313" key="1">
    <source>
        <dbReference type="EMBL" id="KAH9420735.1"/>
    </source>
</evidence>
<sequence length="89" mass="10415">MNQIKLKIVPKEKNNASSSSHHIYMCVFVDDVGIPLTGIHYGLLKSFMFIVEVENSLLFRLHICDDDDDDDSIIFKSIHKKRHHQQQYE</sequence>
<reference evidence="1 2" key="2">
    <citation type="journal article" date="2022" name="Mol. Biol. Evol.">
        <title>Comparative Genomics Reveals Insights into the Divergent Evolution of Astigmatic Mites and Household Pest Adaptations.</title>
        <authorList>
            <person name="Xiong Q."/>
            <person name="Wan A.T."/>
            <person name="Liu X."/>
            <person name="Fung C.S."/>
            <person name="Xiao X."/>
            <person name="Malainual N."/>
            <person name="Hou J."/>
            <person name="Wang L."/>
            <person name="Wang M."/>
            <person name="Yang K.Y."/>
            <person name="Cui Y."/>
            <person name="Leung E.L."/>
            <person name="Nong W."/>
            <person name="Shin S.K."/>
            <person name="Au S.W."/>
            <person name="Jeong K.Y."/>
            <person name="Chew F.T."/>
            <person name="Hui J.H."/>
            <person name="Leung T.F."/>
            <person name="Tungtrongchitr A."/>
            <person name="Zhong N."/>
            <person name="Liu Z."/>
            <person name="Tsui S.K."/>
        </authorList>
    </citation>
    <scope>NUCLEOTIDE SEQUENCE [LARGE SCALE GENOMIC DNA]</scope>
    <source>
        <strain evidence="1">Derp</strain>
    </source>
</reference>
<gene>
    <name evidence="1" type="ORF">DERP_001166</name>
</gene>
<evidence type="ECO:0000313" key="2">
    <source>
        <dbReference type="Proteomes" id="UP000887458"/>
    </source>
</evidence>
<accession>A0ABQ8JE76</accession>
<comment type="caution">
    <text evidence="1">The sequence shown here is derived from an EMBL/GenBank/DDBJ whole genome shotgun (WGS) entry which is preliminary data.</text>
</comment>
<reference evidence="1 2" key="1">
    <citation type="journal article" date="2018" name="J. Allergy Clin. Immunol.">
        <title>High-quality assembly of Dermatophagoides pteronyssinus genome and transcriptome reveals a wide range of novel allergens.</title>
        <authorList>
            <person name="Liu X.Y."/>
            <person name="Yang K.Y."/>
            <person name="Wang M.Q."/>
            <person name="Kwok J.S."/>
            <person name="Zeng X."/>
            <person name="Yang Z."/>
            <person name="Xiao X.J."/>
            <person name="Lau C.P."/>
            <person name="Li Y."/>
            <person name="Huang Z.M."/>
            <person name="Ba J.G."/>
            <person name="Yim A.K."/>
            <person name="Ouyang C.Y."/>
            <person name="Ngai S.M."/>
            <person name="Chan T.F."/>
            <person name="Leung E.L."/>
            <person name="Liu L."/>
            <person name="Liu Z.G."/>
            <person name="Tsui S.K."/>
        </authorList>
    </citation>
    <scope>NUCLEOTIDE SEQUENCE [LARGE SCALE GENOMIC DNA]</scope>
    <source>
        <strain evidence="1">Derp</strain>
    </source>
</reference>
<protein>
    <submittedName>
        <fullName evidence="1">Uncharacterized protein</fullName>
    </submittedName>
</protein>
<proteinExistence type="predicted"/>
<dbReference type="Proteomes" id="UP000887458">
    <property type="component" value="Unassembled WGS sequence"/>
</dbReference>
<keyword evidence="2" id="KW-1185">Reference proteome</keyword>
<organism evidence="1 2">
    <name type="scientific">Dermatophagoides pteronyssinus</name>
    <name type="common">European house dust mite</name>
    <dbReference type="NCBI Taxonomy" id="6956"/>
    <lineage>
        <taxon>Eukaryota</taxon>
        <taxon>Metazoa</taxon>
        <taxon>Ecdysozoa</taxon>
        <taxon>Arthropoda</taxon>
        <taxon>Chelicerata</taxon>
        <taxon>Arachnida</taxon>
        <taxon>Acari</taxon>
        <taxon>Acariformes</taxon>
        <taxon>Sarcoptiformes</taxon>
        <taxon>Astigmata</taxon>
        <taxon>Psoroptidia</taxon>
        <taxon>Analgoidea</taxon>
        <taxon>Pyroglyphidae</taxon>
        <taxon>Dermatophagoidinae</taxon>
        <taxon>Dermatophagoides</taxon>
    </lineage>
</organism>
<name>A0ABQ8JE76_DERPT</name>